<dbReference type="GO" id="GO:0004519">
    <property type="term" value="F:endonuclease activity"/>
    <property type="evidence" value="ECO:0007669"/>
    <property type="project" value="UniProtKB-KW"/>
</dbReference>
<proteinExistence type="predicted"/>
<dbReference type="CDD" id="cd17926">
    <property type="entry name" value="DEXHc_RE"/>
    <property type="match status" value="1"/>
</dbReference>
<dbReference type="InterPro" id="IPR014001">
    <property type="entry name" value="Helicase_ATP-bd"/>
</dbReference>
<dbReference type="InterPro" id="IPR027417">
    <property type="entry name" value="P-loop_NTPase"/>
</dbReference>
<dbReference type="InterPro" id="IPR039442">
    <property type="entry name" value="Mrr-like_dom"/>
</dbReference>
<dbReference type="InterPro" id="IPR001650">
    <property type="entry name" value="Helicase_C-like"/>
</dbReference>
<evidence type="ECO:0000259" key="1">
    <source>
        <dbReference type="PROSITE" id="PS51192"/>
    </source>
</evidence>
<dbReference type="PROSITE" id="PS51192">
    <property type="entry name" value="HELICASE_ATP_BIND_1"/>
    <property type="match status" value="1"/>
</dbReference>
<dbReference type="InterPro" id="IPR005114">
    <property type="entry name" value="Helicase_assoc"/>
</dbReference>
<dbReference type="Gene3D" id="6.10.140.530">
    <property type="match status" value="8"/>
</dbReference>
<evidence type="ECO:0000313" key="4">
    <source>
        <dbReference type="Proteomes" id="UP000198384"/>
    </source>
</evidence>
<dbReference type="CDD" id="cd18785">
    <property type="entry name" value="SF2_C"/>
    <property type="match status" value="1"/>
</dbReference>
<dbReference type="Pfam" id="PF04851">
    <property type="entry name" value="ResIII"/>
    <property type="match status" value="1"/>
</dbReference>
<organism evidence="3 4">
    <name type="scientific">Lutibacter agarilyticus</name>
    <dbReference type="NCBI Taxonomy" id="1109740"/>
    <lineage>
        <taxon>Bacteria</taxon>
        <taxon>Pseudomonadati</taxon>
        <taxon>Bacteroidota</taxon>
        <taxon>Flavobacteriia</taxon>
        <taxon>Flavobacteriales</taxon>
        <taxon>Flavobacteriaceae</taxon>
        <taxon>Lutibacter</taxon>
    </lineage>
</organism>
<reference evidence="3 4" key="1">
    <citation type="submission" date="2017-06" db="EMBL/GenBank/DDBJ databases">
        <authorList>
            <person name="Kim H.J."/>
            <person name="Triplett B.A."/>
        </authorList>
    </citation>
    <scope>NUCLEOTIDE SEQUENCE [LARGE SCALE GENOMIC DNA]</scope>
    <source>
        <strain evidence="3 4">DSM 29150</strain>
    </source>
</reference>
<dbReference type="SUPFAM" id="SSF52540">
    <property type="entry name" value="P-loop containing nucleoside triphosphate hydrolases"/>
    <property type="match status" value="2"/>
</dbReference>
<name>A0A238VZB5_9FLAO</name>
<keyword evidence="4" id="KW-1185">Reference proteome</keyword>
<feature type="domain" description="Helicase ATP-binding" evidence="1">
    <location>
        <begin position="213"/>
        <end position="403"/>
    </location>
</feature>
<dbReference type="Pfam" id="PF03457">
    <property type="entry name" value="HA"/>
    <property type="match status" value="8"/>
</dbReference>
<dbReference type="GO" id="GO:0005524">
    <property type="term" value="F:ATP binding"/>
    <property type="evidence" value="ECO:0007669"/>
    <property type="project" value="InterPro"/>
</dbReference>
<feature type="domain" description="Helicase C-terminal" evidence="2">
    <location>
        <begin position="471"/>
        <end position="614"/>
    </location>
</feature>
<protein>
    <submittedName>
        <fullName evidence="3">Restriction endonuclease</fullName>
    </submittedName>
</protein>
<dbReference type="PANTHER" id="PTHR33418">
    <property type="entry name" value="HELICASE-ASSOCIATED"/>
    <property type="match status" value="1"/>
</dbReference>
<keyword evidence="3" id="KW-0540">Nuclease</keyword>
<accession>A0A238VZB5</accession>
<dbReference type="InterPro" id="IPR006935">
    <property type="entry name" value="Helicase/UvrB_N"/>
</dbReference>
<dbReference type="EMBL" id="FZNT01000002">
    <property type="protein sequence ID" value="SNR39223.1"/>
    <property type="molecule type" value="Genomic_DNA"/>
</dbReference>
<dbReference type="SMART" id="SM00487">
    <property type="entry name" value="DEXDc"/>
    <property type="match status" value="1"/>
</dbReference>
<keyword evidence="3" id="KW-0255">Endonuclease</keyword>
<dbReference type="Pfam" id="PF00271">
    <property type="entry name" value="Helicase_C"/>
    <property type="match status" value="1"/>
</dbReference>
<dbReference type="SMART" id="SM00490">
    <property type="entry name" value="HELICc"/>
    <property type="match status" value="1"/>
</dbReference>
<evidence type="ECO:0000259" key="2">
    <source>
        <dbReference type="PROSITE" id="PS51194"/>
    </source>
</evidence>
<dbReference type="GO" id="GO:0016787">
    <property type="term" value="F:hydrolase activity"/>
    <property type="evidence" value="ECO:0007669"/>
    <property type="project" value="InterPro"/>
</dbReference>
<dbReference type="Gene3D" id="3.40.50.300">
    <property type="entry name" value="P-loop containing nucleotide triphosphate hydrolases"/>
    <property type="match status" value="2"/>
</dbReference>
<dbReference type="GO" id="GO:0003677">
    <property type="term" value="F:DNA binding"/>
    <property type="evidence" value="ECO:0007669"/>
    <property type="project" value="InterPro"/>
</dbReference>
<dbReference type="Pfam" id="PF13156">
    <property type="entry name" value="Mrr_cat_2"/>
    <property type="match status" value="1"/>
</dbReference>
<dbReference type="PROSITE" id="PS51194">
    <property type="entry name" value="HELICASE_CTER"/>
    <property type="match status" value="1"/>
</dbReference>
<gene>
    <name evidence="3" type="ORF">SAMN06265371_102237</name>
</gene>
<dbReference type="PANTHER" id="PTHR33418:SF1">
    <property type="entry name" value="HELICASE-ASSOCIATED DOMAIN-CONTAINING PROTEIN"/>
    <property type="match status" value="1"/>
</dbReference>
<sequence>MQPFINHTSRMDSYNQALIEILKGVENWEGLKFKLEKFNTSQTETTKKKTTAGKIFEYFTKYYFLAETKVKSDYKKVWLYDDIPIDIRKKLNLPSVDHGIDLLLQSTNDDYHAVQCKFKNDELKKLSWSGDKIANVLASGTLCQKVIVFSNAADVTGVAKSFDKYSHFVYDALIDIKPEVFKNILLLALGEQPKEIKKYVPQEHQLKAINEVVKHLENNDRGQLILPCGAGKTLTALWIKEELKYKTILVLVPSLALLKQIKNDWAEQRSTDYKYMCVCSEKDIDKYRPDSVIVHTYEISGLVSTDPIIVSNFINEKGSKVIFSTYQSLKVIQEACEEKEKFSFDLIICDEAHRTTGSKNKSIFTLVHYNDKIPSKKRLYMTATPKVVSTSFKAKLGGDYELLCDMSNSSIYGEEAFRMTFGEAIEQDILVDYKIIGIGVTDKQIKEFIDRQNYLGDYSATDLAHNFALELVMKKYNAFHALSFHSKVAFAKEFSERHSLFFNEIFSKHVEGKQSTTYRARVLNEFKKSKRGIVSNARCLTEGVDVPAIDLIYFCDPKTSKIDIVQASGRALRISKINNKTMGYIVVPIFHHIEENLEAEIKRKPIFNHLIQVVRSLCDQDERLQAYIDTIAFEKGKKGNSKIEIDFSGGETERVIKLDGLENKLKNVLFDEIIEKTRTLWEVRFLQLISFKKENNNLNVSKLDHPKLHNWMSELRRYNRGNKLDSKKKERLNEIGFDWKSESFKEITDVDEIWLSTFDRLLDYHTEFGNCDVPAKYSKDKQLGTWVVSQRRNKKLNRISQERIDLLNELNFKWEGRGGVFEKFIKRLEEFKLKYGHTMVQAGSDDFPKFAKWTNRYRTILNNGVTQEDGSVKHSAGTLTKEQINKLIGLGFKKSAGRLNWEGHYDELKTYFEQHGHSSPKQSDNLDLYHWCYRMREKQDGLTKVRRELLEKIHFNFKRKKSLGKSGSKRKGTKKNKINTIVEPSINSINKKIDETWMVNLRKLEDYYKSNNTFHIPNSKKDLMPLRSWLQYQKNIYKKKKLDKSKIKLLKSIGFSFELNYRGNKFEDPIKSENDWNEKFEEFKDFHLKFKTFLIPNKQEQYKPLRSWLQEQKRFNKLGRITSERKSRLLEIGYSFDLDFRGKKFEHETNPKVKKTHVRGNSETWKNKYLKLIDYKLKNGNCNVPRSYEDRSLANFVNSQRNLYRNNELDNDKIEKLKLIEFEFDFRSNTWNNHYLELKAFFDKNGHSNYKKTDENRTLYNWTLIQRGNNKKGKLTKGKILKFNNINFNWHPENTGSPDDDGWFDMLLQLKIYKEKFGDTNVSQVSPVYKRLGKWLNEQRLFKYGKNANGKTYYLSEEREELLNDLGVVWNPRDNRWGLRVNQLEKHFKKYGHFRVNQKDEEFKVLYSWLYKIKKKGTSIERIHDLRNIGFPTENINIIHEN</sequence>
<keyword evidence="3" id="KW-0378">Hydrolase</keyword>
<evidence type="ECO:0000313" key="3">
    <source>
        <dbReference type="EMBL" id="SNR39223.1"/>
    </source>
</evidence>
<dbReference type="Proteomes" id="UP000198384">
    <property type="component" value="Unassembled WGS sequence"/>
</dbReference>